<dbReference type="KEGG" id="uvi:66062773"/>
<proteinExistence type="predicted"/>
<feature type="region of interest" description="Disordered" evidence="1">
    <location>
        <begin position="483"/>
        <end position="502"/>
    </location>
</feature>
<feature type="compositionally biased region" description="Polar residues" evidence="1">
    <location>
        <begin position="836"/>
        <end position="859"/>
    </location>
</feature>
<feature type="region of interest" description="Disordered" evidence="1">
    <location>
        <begin position="628"/>
        <end position="659"/>
    </location>
</feature>
<name>A0A8E5HLT6_USTVR</name>
<evidence type="ECO:0000256" key="1">
    <source>
        <dbReference type="SAM" id="MobiDB-lite"/>
    </source>
</evidence>
<feature type="region of interest" description="Disordered" evidence="1">
    <location>
        <begin position="352"/>
        <end position="387"/>
    </location>
</feature>
<accession>A0A8E5HLT6</accession>
<organism evidence="2 3">
    <name type="scientific">Ustilaginoidea virens</name>
    <name type="common">Rice false smut fungus</name>
    <name type="synonym">Villosiclava virens</name>
    <dbReference type="NCBI Taxonomy" id="1159556"/>
    <lineage>
        <taxon>Eukaryota</taxon>
        <taxon>Fungi</taxon>
        <taxon>Dikarya</taxon>
        <taxon>Ascomycota</taxon>
        <taxon>Pezizomycotina</taxon>
        <taxon>Sordariomycetes</taxon>
        <taxon>Hypocreomycetidae</taxon>
        <taxon>Hypocreales</taxon>
        <taxon>Clavicipitaceae</taxon>
        <taxon>Ustilaginoidea</taxon>
    </lineage>
</organism>
<feature type="compositionally biased region" description="Polar residues" evidence="1">
    <location>
        <begin position="256"/>
        <end position="268"/>
    </location>
</feature>
<feature type="compositionally biased region" description="Polar residues" evidence="1">
    <location>
        <begin position="324"/>
        <end position="336"/>
    </location>
</feature>
<evidence type="ECO:0000313" key="3">
    <source>
        <dbReference type="Proteomes" id="UP000027002"/>
    </source>
</evidence>
<reference evidence="2" key="1">
    <citation type="submission" date="2020-03" db="EMBL/GenBank/DDBJ databases">
        <title>A mixture of massive structural variations and highly conserved coding sequences in Ustilaginoidea virens genome.</title>
        <authorList>
            <person name="Zhang K."/>
            <person name="Zhao Z."/>
            <person name="Zhang Z."/>
            <person name="Li Y."/>
            <person name="Hsiang T."/>
            <person name="Sun W."/>
        </authorList>
    </citation>
    <scope>NUCLEOTIDE SEQUENCE</scope>
    <source>
        <strain evidence="2">UV-8b</strain>
    </source>
</reference>
<sequence>MDVARPQIKTASNGSLHNAYKTTIMIPTGALPRGHIAAQRRPLRNLSQNSILLSTTGLPTGLMKTTTETGGLAALSTATPAAYYQPPVLRPDIVAGTPPPRYTPKKYEDCYYADDSRPFRSYRDTTSEIISLYGYDNHGFYMGSASPLPDGNAQRSSSITTNGSRQLSCQKSSAAFPGHISSAGLQRPRSPFPYPTRLKRPGVRPASPALAENGWIDYSRMVELDHVSQRTVHGSYRPSCRNSSRRQPPLSLRSDMNYSTTSLPSRTSPGAYLPMTRTRRPRTPSSSQSGASGRGLFERHARFPFDRGTRSPSLTSIVGMYQRPGTSRGSRPSTQTVGQFYYDYSEDFEKPTASVHEADQRPAMDNTHQYDDRERNHHSTPIKGPESHITNMAKYKASGGRYDACLQSQVSAEEEGHETASVDGPGSSDGSNETPHLDLLSIRRLSQSAPPDTKKHLRDSACQPLGVDLRASIHQIRFSRSSQTSQDLLSGAAGDNLSSGVTNRDGMGAMRCTLDPTLPDFASIFSSFDKLAKSPCFSRIGRRSSQLDDAENTFTSVHDISRETKHRNLGSVHEVFTGDDHGVELVQEGKLEGDEREFDILSPEPISPVQELKVKNSIPRLMKALPPLPSDSLRVQKPSPGVVQESPPQSATMDHDRGCHGQKLHQEADFLLEERDRNRNSQCSPSKFRVRVKPSLSPARAPCSVECSGQQTCSPECPLPASNPERPRLRLKLSRRQLQRNRFAVGEAFAMNNRLKQCNSLADLAVYSEAVTKTSNKGGTISGDSKLEPNPQVPSGCQDKNVDDGLENSAGASPDPSDPFNIPYPTSPESKPGTKESISSSNKDTLVQRLSSSSDTTPYQEGGIRKKMSLFRLRIAESLATNAAKKTGNVEGLQRSRSHLSMSMTWKESEVNLDHLTSGTARGRNGKSDWMTSRLKRWATDAKRAVRSYVRRTLDRSPRWSE</sequence>
<dbReference type="OrthoDB" id="4156126at2759"/>
<keyword evidence="3" id="KW-1185">Reference proteome</keyword>
<feature type="compositionally biased region" description="Basic and acidic residues" evidence="1">
    <location>
        <begin position="296"/>
        <end position="309"/>
    </location>
</feature>
<feature type="compositionally biased region" description="Basic and acidic residues" evidence="1">
    <location>
        <begin position="356"/>
        <end position="377"/>
    </location>
</feature>
<feature type="region of interest" description="Disordered" evidence="1">
    <location>
        <begin position="409"/>
        <end position="435"/>
    </location>
</feature>
<gene>
    <name evidence="2" type="ORF">UV8b_01995</name>
</gene>
<dbReference type="EMBL" id="CP072754">
    <property type="protein sequence ID" value="QUC17754.1"/>
    <property type="molecule type" value="Genomic_DNA"/>
</dbReference>
<feature type="region of interest" description="Disordered" evidence="1">
    <location>
        <begin position="231"/>
        <end position="336"/>
    </location>
</feature>
<dbReference type="GeneID" id="66062773"/>
<dbReference type="Proteomes" id="UP000027002">
    <property type="component" value="Chromosome 2"/>
</dbReference>
<dbReference type="AlphaFoldDB" id="A0A8E5HLT6"/>
<feature type="region of interest" description="Disordered" evidence="1">
    <location>
        <begin position="178"/>
        <end position="206"/>
    </location>
</feature>
<evidence type="ECO:0000313" key="2">
    <source>
        <dbReference type="EMBL" id="QUC17754.1"/>
    </source>
</evidence>
<feature type="compositionally biased region" description="Polar residues" evidence="1">
    <location>
        <begin position="774"/>
        <end position="783"/>
    </location>
</feature>
<dbReference type="RefSeq" id="XP_042995427.1">
    <property type="nucleotide sequence ID" value="XM_043139493.1"/>
</dbReference>
<feature type="region of interest" description="Disordered" evidence="1">
    <location>
        <begin position="774"/>
        <end position="861"/>
    </location>
</feature>
<feature type="compositionally biased region" description="Low complexity" evidence="1">
    <location>
        <begin position="241"/>
        <end position="254"/>
    </location>
</feature>
<protein>
    <submittedName>
        <fullName evidence="2">Uncharacterized protein</fullName>
    </submittedName>
</protein>